<dbReference type="AlphaFoldDB" id="A0A1H7M9K6"/>
<gene>
    <name evidence="1" type="ORF">SAMN05421740_103423</name>
</gene>
<dbReference type="OrthoDB" id="1143568at2"/>
<sequence>MANDVLGNALIDYFHGKRSKKLLLHTSYTDSEEMPVDVFFRGPDDFPELEDIAMALCDGHVLDVGAGAGSHALHLQAQGATVTALEHSRLACTLMRERGVRDVIHDDFFRHQGHKYDTLLFMMNGIGIAGSIEGLKKLLRHSQSLLNKGGQLLFDSSDIAYLYADGTVDKPTGYYGEIRYQYGYKGIWGKPFNWLFIDQQTLIQLAHAEGWVVQILYEDETDQYLARMTPLST</sequence>
<keyword evidence="1" id="KW-0489">Methyltransferase</keyword>
<keyword evidence="2" id="KW-1185">Reference proteome</keyword>
<dbReference type="Proteomes" id="UP000198916">
    <property type="component" value="Unassembled WGS sequence"/>
</dbReference>
<accession>A0A1H7M9K6</accession>
<dbReference type="EMBL" id="FNZR01000003">
    <property type="protein sequence ID" value="SEL07936.1"/>
    <property type="molecule type" value="Genomic_DNA"/>
</dbReference>
<evidence type="ECO:0000313" key="2">
    <source>
        <dbReference type="Proteomes" id="UP000198916"/>
    </source>
</evidence>
<dbReference type="Pfam" id="PF13489">
    <property type="entry name" value="Methyltransf_23"/>
    <property type="match status" value="1"/>
</dbReference>
<dbReference type="InterPro" id="IPR029063">
    <property type="entry name" value="SAM-dependent_MTases_sf"/>
</dbReference>
<reference evidence="2" key="1">
    <citation type="submission" date="2016-10" db="EMBL/GenBank/DDBJ databases">
        <authorList>
            <person name="Varghese N."/>
            <person name="Submissions S."/>
        </authorList>
    </citation>
    <scope>NUCLEOTIDE SEQUENCE [LARGE SCALE GENOMIC DNA]</scope>
    <source>
        <strain evidence="2">Jip14</strain>
    </source>
</reference>
<dbReference type="GO" id="GO:0032259">
    <property type="term" value="P:methylation"/>
    <property type="evidence" value="ECO:0007669"/>
    <property type="project" value="UniProtKB-KW"/>
</dbReference>
<dbReference type="STRING" id="332977.SAMN05421740_103423"/>
<dbReference type="Gene3D" id="3.40.50.150">
    <property type="entry name" value="Vaccinia Virus protein VP39"/>
    <property type="match status" value="1"/>
</dbReference>
<evidence type="ECO:0000313" key="1">
    <source>
        <dbReference type="EMBL" id="SEL07936.1"/>
    </source>
</evidence>
<name>A0A1H7M9K6_9SPHI</name>
<protein>
    <submittedName>
        <fullName evidence="1">Methyltransferase domain-containing protein</fullName>
    </submittedName>
</protein>
<organism evidence="1 2">
    <name type="scientific">Parapedobacter koreensis</name>
    <dbReference type="NCBI Taxonomy" id="332977"/>
    <lineage>
        <taxon>Bacteria</taxon>
        <taxon>Pseudomonadati</taxon>
        <taxon>Bacteroidota</taxon>
        <taxon>Sphingobacteriia</taxon>
        <taxon>Sphingobacteriales</taxon>
        <taxon>Sphingobacteriaceae</taxon>
        <taxon>Parapedobacter</taxon>
    </lineage>
</organism>
<proteinExistence type="predicted"/>
<keyword evidence="1" id="KW-0808">Transferase</keyword>
<dbReference type="SUPFAM" id="SSF53335">
    <property type="entry name" value="S-adenosyl-L-methionine-dependent methyltransferases"/>
    <property type="match status" value="1"/>
</dbReference>
<dbReference type="GO" id="GO:0008168">
    <property type="term" value="F:methyltransferase activity"/>
    <property type="evidence" value="ECO:0007669"/>
    <property type="project" value="UniProtKB-KW"/>
</dbReference>